<dbReference type="GO" id="GO:0006094">
    <property type="term" value="P:gluconeogenesis"/>
    <property type="evidence" value="ECO:0007669"/>
    <property type="project" value="TreeGrafter"/>
</dbReference>
<evidence type="ECO:0000256" key="1">
    <source>
        <dbReference type="ARBA" id="ARBA00023235"/>
    </source>
</evidence>
<protein>
    <recommendedName>
        <fullName evidence="3">Triose-phosphate isomerase</fullName>
    </recommendedName>
</protein>
<dbReference type="PANTHER" id="PTHR21139:SF42">
    <property type="entry name" value="TRIOSEPHOSPHATE ISOMERASE"/>
    <property type="match status" value="1"/>
</dbReference>
<dbReference type="GO" id="GO:0046166">
    <property type="term" value="P:glyceraldehyde-3-phosphate biosynthetic process"/>
    <property type="evidence" value="ECO:0007669"/>
    <property type="project" value="TreeGrafter"/>
</dbReference>
<dbReference type="Pfam" id="PF00121">
    <property type="entry name" value="TIM"/>
    <property type="match status" value="1"/>
</dbReference>
<name>X0VZI7_9ZZZZ</name>
<accession>X0VZI7</accession>
<gene>
    <name evidence="2" type="ORF">S01H1_58958</name>
</gene>
<dbReference type="InterPro" id="IPR000652">
    <property type="entry name" value="Triosephosphate_isomerase"/>
</dbReference>
<dbReference type="PANTHER" id="PTHR21139">
    <property type="entry name" value="TRIOSEPHOSPHATE ISOMERASE"/>
    <property type="match status" value="1"/>
</dbReference>
<keyword evidence="1" id="KW-0413">Isomerase</keyword>
<reference evidence="2" key="1">
    <citation type="journal article" date="2014" name="Front. Microbiol.">
        <title>High frequency of phylogenetically diverse reductive dehalogenase-homologous genes in deep subseafloor sedimentary metagenomes.</title>
        <authorList>
            <person name="Kawai M."/>
            <person name="Futagami T."/>
            <person name="Toyoda A."/>
            <person name="Takaki Y."/>
            <person name="Nishi S."/>
            <person name="Hori S."/>
            <person name="Arai W."/>
            <person name="Tsubouchi T."/>
            <person name="Morono Y."/>
            <person name="Uchiyama I."/>
            <person name="Ito T."/>
            <person name="Fujiyama A."/>
            <person name="Inagaki F."/>
            <person name="Takami H."/>
        </authorList>
    </citation>
    <scope>NUCLEOTIDE SEQUENCE</scope>
    <source>
        <strain evidence="2">Expedition CK06-06</strain>
    </source>
</reference>
<dbReference type="InterPro" id="IPR013785">
    <property type="entry name" value="Aldolase_TIM"/>
</dbReference>
<sequence length="92" mass="10110">MSGRMPIIAGNWKMYTTARAAAELCRLLRERIDGLVGVEKVVCPPFVFLALAERELAGSSIKVGAQNVYWEEEGAYTGEVSPPMLADLCEYV</sequence>
<proteinExistence type="predicted"/>
<dbReference type="GO" id="GO:0004807">
    <property type="term" value="F:triose-phosphate isomerase activity"/>
    <property type="evidence" value="ECO:0007669"/>
    <property type="project" value="InterPro"/>
</dbReference>
<comment type="caution">
    <text evidence="2">The sequence shown here is derived from an EMBL/GenBank/DDBJ whole genome shotgun (WGS) entry which is preliminary data.</text>
</comment>
<evidence type="ECO:0000313" key="2">
    <source>
        <dbReference type="EMBL" id="GAG23725.1"/>
    </source>
</evidence>
<dbReference type="SUPFAM" id="SSF51351">
    <property type="entry name" value="Triosephosphate isomerase (TIM)"/>
    <property type="match status" value="1"/>
</dbReference>
<dbReference type="GO" id="GO:0005829">
    <property type="term" value="C:cytosol"/>
    <property type="evidence" value="ECO:0007669"/>
    <property type="project" value="TreeGrafter"/>
</dbReference>
<dbReference type="GO" id="GO:0006096">
    <property type="term" value="P:glycolytic process"/>
    <property type="evidence" value="ECO:0007669"/>
    <property type="project" value="TreeGrafter"/>
</dbReference>
<dbReference type="AlphaFoldDB" id="X0VZI7"/>
<dbReference type="GO" id="GO:0019563">
    <property type="term" value="P:glycerol catabolic process"/>
    <property type="evidence" value="ECO:0007669"/>
    <property type="project" value="TreeGrafter"/>
</dbReference>
<dbReference type="Gene3D" id="3.20.20.70">
    <property type="entry name" value="Aldolase class I"/>
    <property type="match status" value="1"/>
</dbReference>
<feature type="non-terminal residue" evidence="2">
    <location>
        <position position="92"/>
    </location>
</feature>
<dbReference type="PROSITE" id="PS51440">
    <property type="entry name" value="TIM_2"/>
    <property type="match status" value="1"/>
</dbReference>
<dbReference type="CDD" id="cd00311">
    <property type="entry name" value="TIM"/>
    <property type="match status" value="1"/>
</dbReference>
<organism evidence="2">
    <name type="scientific">marine sediment metagenome</name>
    <dbReference type="NCBI Taxonomy" id="412755"/>
    <lineage>
        <taxon>unclassified sequences</taxon>
        <taxon>metagenomes</taxon>
        <taxon>ecological metagenomes</taxon>
    </lineage>
</organism>
<evidence type="ECO:0008006" key="3">
    <source>
        <dbReference type="Google" id="ProtNLM"/>
    </source>
</evidence>
<dbReference type="InterPro" id="IPR035990">
    <property type="entry name" value="TIM_sf"/>
</dbReference>
<dbReference type="EMBL" id="BARS01038535">
    <property type="protein sequence ID" value="GAG23725.1"/>
    <property type="molecule type" value="Genomic_DNA"/>
</dbReference>